<dbReference type="Proteomes" id="UP000199069">
    <property type="component" value="Unassembled WGS sequence"/>
</dbReference>
<dbReference type="AlphaFoldDB" id="A0A0K3CAV9"/>
<name>A0A0K3CAV9_RHOTO</name>
<feature type="non-terminal residue" evidence="2">
    <location>
        <position position="264"/>
    </location>
</feature>
<organism evidence="2 3">
    <name type="scientific">Rhodotorula toruloides</name>
    <name type="common">Yeast</name>
    <name type="synonym">Rhodosporidium toruloides</name>
    <dbReference type="NCBI Taxonomy" id="5286"/>
    <lineage>
        <taxon>Eukaryota</taxon>
        <taxon>Fungi</taxon>
        <taxon>Dikarya</taxon>
        <taxon>Basidiomycota</taxon>
        <taxon>Pucciniomycotina</taxon>
        <taxon>Microbotryomycetes</taxon>
        <taxon>Sporidiobolales</taxon>
        <taxon>Sporidiobolaceae</taxon>
        <taxon>Rhodotorula</taxon>
    </lineage>
</organism>
<gene>
    <name evidence="2" type="primary">FGENESH: predicted gene_5.285</name>
    <name evidence="2" type="ORF">BN2166_0027400</name>
</gene>
<feature type="compositionally biased region" description="Acidic residues" evidence="1">
    <location>
        <begin position="32"/>
        <end position="50"/>
    </location>
</feature>
<accession>A0A0K3CAV9</accession>
<keyword evidence="3" id="KW-1185">Reference proteome</keyword>
<protein>
    <submittedName>
        <fullName evidence="2">FGENESH: predicted gene_5.285 protein</fullName>
    </submittedName>
</protein>
<evidence type="ECO:0000256" key="1">
    <source>
        <dbReference type="SAM" id="MobiDB-lite"/>
    </source>
</evidence>
<dbReference type="EMBL" id="CWKI01000005">
    <property type="protein sequence ID" value="CTR06879.1"/>
    <property type="molecule type" value="Genomic_DNA"/>
</dbReference>
<evidence type="ECO:0000313" key="3">
    <source>
        <dbReference type="Proteomes" id="UP000199069"/>
    </source>
</evidence>
<proteinExistence type="predicted"/>
<evidence type="ECO:0000313" key="2">
    <source>
        <dbReference type="EMBL" id="CTR06879.1"/>
    </source>
</evidence>
<feature type="region of interest" description="Disordered" evidence="1">
    <location>
        <begin position="31"/>
        <end position="50"/>
    </location>
</feature>
<sequence>MGHPTLNTWVRNQAARRSGAVVEVDARAFESDMAEAESDAGEDGDAEGDEDEPQFVMVFHSLEEYAQYRRQQGDPLDGRPSWHLVDGTGKFFGAFAEERSACKQEYLGLNEAKIRCDKSVAAALLVFAGRITLVFGTEATIDCFFDDEDARADLKLKKSMAPLRKLATRQARLELGIEERKEMGQEPTAKQAKQLSRWTDADLPMSPIEIKNPPNRLRIVACPHEADPYLARTLRERTTSAPAAAPDTYVWGPDADYLTNIRPD</sequence>
<reference evidence="2 3" key="1">
    <citation type="submission" date="2015-07" db="EMBL/GenBank/DDBJ databases">
        <authorList>
            <person name="Cajimat M.N.B."/>
            <person name="Milazzo M.L."/>
            <person name="Fulhorst C.F."/>
        </authorList>
    </citation>
    <scope>NUCLEOTIDE SEQUENCE [LARGE SCALE GENOMIC DNA]</scope>
    <source>
        <strain evidence="2">Single colony</strain>
    </source>
</reference>